<dbReference type="Proteomes" id="UP000054266">
    <property type="component" value="Unassembled WGS sequence"/>
</dbReference>
<dbReference type="EMBL" id="KN846961">
    <property type="protein sequence ID" value="KIW64001.1"/>
    <property type="molecule type" value="Genomic_DNA"/>
</dbReference>
<organism evidence="7 8">
    <name type="scientific">Phialophora macrospora</name>
    <dbReference type="NCBI Taxonomy" id="1851006"/>
    <lineage>
        <taxon>Eukaryota</taxon>
        <taxon>Fungi</taxon>
        <taxon>Dikarya</taxon>
        <taxon>Ascomycota</taxon>
        <taxon>Pezizomycotina</taxon>
        <taxon>Eurotiomycetes</taxon>
        <taxon>Chaetothyriomycetidae</taxon>
        <taxon>Chaetothyriales</taxon>
        <taxon>Herpotrichiellaceae</taxon>
        <taxon>Phialophora</taxon>
    </lineage>
</organism>
<evidence type="ECO:0000256" key="5">
    <source>
        <dbReference type="ARBA" id="ARBA00048340"/>
    </source>
</evidence>
<keyword evidence="1" id="KW-0521">NADP</keyword>
<dbReference type="InterPro" id="IPR002347">
    <property type="entry name" value="SDR_fam"/>
</dbReference>
<dbReference type="Pfam" id="PF13561">
    <property type="entry name" value="adh_short_C2"/>
    <property type="match status" value="1"/>
</dbReference>
<feature type="region of interest" description="Disordered" evidence="6">
    <location>
        <begin position="199"/>
        <end position="220"/>
    </location>
</feature>
<evidence type="ECO:0000313" key="7">
    <source>
        <dbReference type="EMBL" id="KIW64001.1"/>
    </source>
</evidence>
<keyword evidence="8" id="KW-1185">Reference proteome</keyword>
<comment type="catalytic activity">
    <reaction evidence="5">
        <text>a (2E,4Z)-dienoyl-CoA + NADPH + H(+) = a 4,5-saturated-(3E)-enoyl-CoA + NADP(+)</text>
        <dbReference type="Rhea" id="RHEA:61892"/>
        <dbReference type="ChEBI" id="CHEBI:15378"/>
        <dbReference type="ChEBI" id="CHEBI:57783"/>
        <dbReference type="ChEBI" id="CHEBI:58349"/>
        <dbReference type="ChEBI" id="CHEBI:85099"/>
        <dbReference type="ChEBI" id="CHEBI:85493"/>
        <dbReference type="EC" id="1.3.1.124"/>
    </reaction>
</comment>
<gene>
    <name evidence="7" type="ORF">PV04_08961</name>
</gene>
<name>A0A0D2CFW8_9EURO</name>
<proteinExistence type="predicted"/>
<dbReference type="InterPro" id="IPR036291">
    <property type="entry name" value="NAD(P)-bd_dom_sf"/>
</dbReference>
<dbReference type="HOGENOM" id="CLU_010194_47_0_1"/>
<dbReference type="InterPro" id="IPR045017">
    <property type="entry name" value="DECR2-like"/>
</dbReference>
<dbReference type="SUPFAM" id="SSF51735">
    <property type="entry name" value="NAD(P)-binding Rossmann-fold domains"/>
    <property type="match status" value="1"/>
</dbReference>
<dbReference type="GO" id="GO:0005777">
    <property type="term" value="C:peroxisome"/>
    <property type="evidence" value="ECO:0007669"/>
    <property type="project" value="TreeGrafter"/>
</dbReference>
<dbReference type="STRING" id="5601.A0A0D2CFW8"/>
<dbReference type="EC" id="1.3.1.124" evidence="3"/>
<accession>A0A0D2CFW8</accession>
<evidence type="ECO:0000256" key="4">
    <source>
        <dbReference type="ARBA" id="ARBA00048009"/>
    </source>
</evidence>
<dbReference type="PANTHER" id="PTHR43296:SF2">
    <property type="entry name" value="PEROXISOMAL 2,4-DIENOYL-COA REDUCTASE [(3E)-ENOYL-COA-PRODUCING]"/>
    <property type="match status" value="1"/>
</dbReference>
<evidence type="ECO:0000256" key="6">
    <source>
        <dbReference type="SAM" id="MobiDB-lite"/>
    </source>
</evidence>
<dbReference type="AlphaFoldDB" id="A0A0D2CFW8"/>
<dbReference type="Gene3D" id="3.40.50.720">
    <property type="entry name" value="NAD(P)-binding Rossmann-like Domain"/>
    <property type="match status" value="1"/>
</dbReference>
<dbReference type="PRINTS" id="PR00081">
    <property type="entry name" value="GDHRDH"/>
</dbReference>
<evidence type="ECO:0000256" key="2">
    <source>
        <dbReference type="ARBA" id="ARBA00023002"/>
    </source>
</evidence>
<sequence>MLSFGSVETVLHTPADSWRYSRAGAAGNFVAPISNLSVNAFKAVVDIDLIGSFITVKCTLPHLLASAEAYRTDGKRAPNGTGGRIVFVSSTNYHSARLAQAHVCAAKAGVNALSDCISLEYGPRGITSNIIAPGPIDNTEGMSRLLRPEAREEAIRNVPLQRFGLIKDVADATVFLFADTGNFLNGAYLDVDGGSWRVKSGASSAGTKYPDMYKRPESKM</sequence>
<evidence type="ECO:0000256" key="3">
    <source>
        <dbReference type="ARBA" id="ARBA00026117"/>
    </source>
</evidence>
<evidence type="ECO:0000256" key="1">
    <source>
        <dbReference type="ARBA" id="ARBA00022857"/>
    </source>
</evidence>
<feature type="compositionally biased region" description="Basic and acidic residues" evidence="6">
    <location>
        <begin position="211"/>
        <end position="220"/>
    </location>
</feature>
<dbReference type="GO" id="GO:0008670">
    <property type="term" value="F:2,4-dienoyl-CoA reductase (NADPH) activity"/>
    <property type="evidence" value="ECO:0007669"/>
    <property type="project" value="InterPro"/>
</dbReference>
<comment type="catalytic activity">
    <reaction evidence="4">
        <text>a (2E,4E)-dienoyl-CoA + NADPH + H(+) = a 4,5-saturated-(3E)-enoyl-CoA + NADP(+)</text>
        <dbReference type="Rhea" id="RHEA:45912"/>
        <dbReference type="ChEBI" id="CHEBI:15378"/>
        <dbReference type="ChEBI" id="CHEBI:57783"/>
        <dbReference type="ChEBI" id="CHEBI:58349"/>
        <dbReference type="ChEBI" id="CHEBI:85101"/>
        <dbReference type="ChEBI" id="CHEBI:85493"/>
        <dbReference type="EC" id="1.3.1.124"/>
    </reaction>
</comment>
<evidence type="ECO:0000313" key="8">
    <source>
        <dbReference type="Proteomes" id="UP000054266"/>
    </source>
</evidence>
<dbReference type="PANTHER" id="PTHR43296">
    <property type="entry name" value="PEROXISOMAL 2,4-DIENOYL-COA REDUCTASE"/>
    <property type="match status" value="1"/>
</dbReference>
<reference evidence="7 8" key="1">
    <citation type="submission" date="2015-01" db="EMBL/GenBank/DDBJ databases">
        <title>The Genome Sequence of Capronia semiimmersa CBS27337.</title>
        <authorList>
            <consortium name="The Broad Institute Genomics Platform"/>
            <person name="Cuomo C."/>
            <person name="de Hoog S."/>
            <person name="Gorbushina A."/>
            <person name="Stielow B."/>
            <person name="Teixiera M."/>
            <person name="Abouelleil A."/>
            <person name="Chapman S.B."/>
            <person name="Priest M."/>
            <person name="Young S.K."/>
            <person name="Wortman J."/>
            <person name="Nusbaum C."/>
            <person name="Birren B."/>
        </authorList>
    </citation>
    <scope>NUCLEOTIDE SEQUENCE [LARGE SCALE GENOMIC DNA]</scope>
    <source>
        <strain evidence="7 8">CBS 27337</strain>
    </source>
</reference>
<protein>
    <recommendedName>
        <fullName evidence="3">2,4-dienoyl-CoA reductase [(3E)-enoyl-CoA-producing]</fullName>
        <ecNumber evidence="3">1.3.1.124</ecNumber>
    </recommendedName>
</protein>
<dbReference type="GO" id="GO:0009062">
    <property type="term" value="P:fatty acid catabolic process"/>
    <property type="evidence" value="ECO:0007669"/>
    <property type="project" value="InterPro"/>
</dbReference>
<keyword evidence="2" id="KW-0560">Oxidoreductase</keyword>